<proteinExistence type="inferred from homology"/>
<dbReference type="InterPro" id="IPR036186">
    <property type="entry name" value="Serpin_sf"/>
</dbReference>
<sequence length="535" mass="61446">MNHNMSRFEQDTLLNQRNKKGTPKDFGEKQMIDRFGYHNSNKRDEEFNDDNGDNFDEYNTNSSSKLKFKSKLKKGEITGEDMQTDEAECGMPIRSSYYGKKITKNPLKSKSNRLDFDLYNEETVDEDTDGNKVKYYDPSNRMGDSNLNNLTGSDNFGTLDSGASYSRFDIRNTDTVIPELYGSDSGSFISNNSNKFVIQFNNLLQEQLNNTKFCVSAFSLYTLFGALYVMSKGKTEADIYDYFGMISKDNIYDGLEYINKIKDKLADQIVLKHIIFVNNNHKINPQLVDYLKKIVSINQIATNYADKEYNTINAYINKISSGTISPISKKVIENADILCSTIGYIKPIWTQPFEKSFDTKFKLLDGRYKMARMLSQNDGQFDYCEDNINQILEIKCVDKLSMGIILPKDFTEPNVKNIDIATYIKELKPTSLDQVCIPSFTEQIKIKFTNILYQSGLRSVFINMNLPEFIKDDVHISDIVQNITVIVANTNNANNNKRSRMRSGISNVRFIADHPFIYYFRLVPTNTLILMGYFT</sequence>
<comment type="similarity">
    <text evidence="1">Belongs to the serpin family.</text>
</comment>
<dbReference type="InterPro" id="IPR000215">
    <property type="entry name" value="Serpin_fam"/>
</dbReference>
<dbReference type="Gene3D" id="3.30.497.10">
    <property type="entry name" value="Antithrombin, subunit I, domain 2"/>
    <property type="match status" value="1"/>
</dbReference>
<dbReference type="Pfam" id="PF00079">
    <property type="entry name" value="Serpin"/>
    <property type="match status" value="1"/>
</dbReference>
<feature type="region of interest" description="Disordered" evidence="2">
    <location>
        <begin position="1"/>
        <end position="61"/>
    </location>
</feature>
<name>A0A3G4ZLM6_9VIRU</name>
<dbReference type="Gene3D" id="2.30.39.10">
    <property type="entry name" value="Alpha-1-antitrypsin, domain 1"/>
    <property type="match status" value="1"/>
</dbReference>
<evidence type="ECO:0000259" key="3">
    <source>
        <dbReference type="SMART" id="SM00093"/>
    </source>
</evidence>
<dbReference type="GO" id="GO:0005615">
    <property type="term" value="C:extracellular space"/>
    <property type="evidence" value="ECO:0007669"/>
    <property type="project" value="InterPro"/>
</dbReference>
<gene>
    <name evidence="4" type="ORF">Terrestrivirus3_29</name>
</gene>
<dbReference type="InterPro" id="IPR023796">
    <property type="entry name" value="Serpin_dom"/>
</dbReference>
<organism evidence="4">
    <name type="scientific">Terrestrivirus sp</name>
    <dbReference type="NCBI Taxonomy" id="2487775"/>
    <lineage>
        <taxon>Viruses</taxon>
        <taxon>Varidnaviria</taxon>
        <taxon>Bamfordvirae</taxon>
        <taxon>Nucleocytoviricota</taxon>
        <taxon>Megaviricetes</taxon>
        <taxon>Imitervirales</taxon>
        <taxon>Mimiviridae</taxon>
        <taxon>Klosneuvirinae</taxon>
    </lineage>
</organism>
<accession>A0A3G4ZLM6</accession>
<dbReference type="InterPro" id="IPR042185">
    <property type="entry name" value="Serpin_sf_2"/>
</dbReference>
<dbReference type="SUPFAM" id="SSF56574">
    <property type="entry name" value="Serpins"/>
    <property type="match status" value="1"/>
</dbReference>
<dbReference type="GO" id="GO:0004867">
    <property type="term" value="F:serine-type endopeptidase inhibitor activity"/>
    <property type="evidence" value="ECO:0007669"/>
    <property type="project" value="InterPro"/>
</dbReference>
<evidence type="ECO:0000256" key="1">
    <source>
        <dbReference type="RuleBase" id="RU000411"/>
    </source>
</evidence>
<evidence type="ECO:0000256" key="2">
    <source>
        <dbReference type="SAM" id="MobiDB-lite"/>
    </source>
</evidence>
<evidence type="ECO:0000313" key="4">
    <source>
        <dbReference type="EMBL" id="AYV75760.1"/>
    </source>
</evidence>
<protein>
    <submittedName>
        <fullName evidence="4">Serpin</fullName>
    </submittedName>
</protein>
<feature type="compositionally biased region" description="Basic and acidic residues" evidence="2">
    <location>
        <begin position="22"/>
        <end position="45"/>
    </location>
</feature>
<feature type="compositionally biased region" description="Basic and acidic residues" evidence="2">
    <location>
        <begin position="1"/>
        <end position="10"/>
    </location>
</feature>
<feature type="domain" description="Serpin" evidence="3">
    <location>
        <begin position="198"/>
        <end position="535"/>
    </location>
</feature>
<dbReference type="EMBL" id="MK071981">
    <property type="protein sequence ID" value="AYV75760.1"/>
    <property type="molecule type" value="Genomic_DNA"/>
</dbReference>
<dbReference type="PANTHER" id="PTHR11461">
    <property type="entry name" value="SERINE PROTEASE INHIBITOR, SERPIN"/>
    <property type="match status" value="1"/>
</dbReference>
<dbReference type="InterPro" id="IPR042178">
    <property type="entry name" value="Serpin_sf_1"/>
</dbReference>
<dbReference type="SMART" id="SM00093">
    <property type="entry name" value="SERPIN"/>
    <property type="match status" value="1"/>
</dbReference>
<feature type="compositionally biased region" description="Acidic residues" evidence="2">
    <location>
        <begin position="46"/>
        <end position="56"/>
    </location>
</feature>
<reference evidence="4" key="1">
    <citation type="submission" date="2018-10" db="EMBL/GenBank/DDBJ databases">
        <title>Hidden diversity of soil giant viruses.</title>
        <authorList>
            <person name="Schulz F."/>
            <person name="Alteio L."/>
            <person name="Goudeau D."/>
            <person name="Ryan E.M."/>
            <person name="Malmstrom R.R."/>
            <person name="Blanchard J."/>
            <person name="Woyke T."/>
        </authorList>
    </citation>
    <scope>NUCLEOTIDE SEQUENCE</scope>
    <source>
        <strain evidence="4">TEV1</strain>
    </source>
</reference>
<dbReference type="PANTHER" id="PTHR11461:SF211">
    <property type="entry name" value="GH10112P-RELATED"/>
    <property type="match status" value="1"/>
</dbReference>